<dbReference type="GO" id="GO:0046872">
    <property type="term" value="F:metal ion binding"/>
    <property type="evidence" value="ECO:0007669"/>
    <property type="project" value="UniProtKB-KW"/>
</dbReference>
<dbReference type="AlphaFoldDB" id="A0A521G3U0"/>
<dbReference type="PROSITE" id="PS01137">
    <property type="entry name" value="TATD_1"/>
    <property type="match status" value="1"/>
</dbReference>
<dbReference type="PIRSF" id="PIRSF005902">
    <property type="entry name" value="DNase_TatD"/>
    <property type="match status" value="1"/>
</dbReference>
<keyword evidence="2 4" id="KW-0479">Metal-binding</keyword>
<dbReference type="SUPFAM" id="SSF51556">
    <property type="entry name" value="Metallo-dependent hydrolases"/>
    <property type="match status" value="1"/>
</dbReference>
<keyword evidence="6" id="KW-1185">Reference proteome</keyword>
<keyword evidence="3 5" id="KW-0378">Hydrolase</keyword>
<sequence>MFNLQLQVRPQTKLTPGYSLVDTHCHLDMADYQADLEEVIATARRCGVTRIITIGIDLASSRRAVELAAQYEGVYASIGIHPHDAAAADEAVFRQLAELAAKPKVVGFGEIGLDYAKKYALVDVQLAVFARQLDLAKELRLPLIIHDREAHEDTMRLLRDKGPFPAGGVMHCFSGDTNLARQVLELNFYLSIPGVITFKKAETMQQVVREVPIDRLLLETDGPFLAPVPFRGKCNRPEYLLHTAAAVATLKGLSLDEIARQTTLNAEKLFSLPV</sequence>
<dbReference type="GO" id="GO:0005829">
    <property type="term" value="C:cytosol"/>
    <property type="evidence" value="ECO:0007669"/>
    <property type="project" value="TreeGrafter"/>
</dbReference>
<evidence type="ECO:0000256" key="2">
    <source>
        <dbReference type="ARBA" id="ARBA00022723"/>
    </source>
</evidence>
<dbReference type="FunFam" id="3.20.20.140:FF:000005">
    <property type="entry name" value="TatD family hydrolase"/>
    <property type="match status" value="1"/>
</dbReference>
<dbReference type="EC" id="3.1.21.-" evidence="5"/>
<dbReference type="Pfam" id="PF01026">
    <property type="entry name" value="TatD_DNase"/>
    <property type="match status" value="1"/>
</dbReference>
<dbReference type="PANTHER" id="PTHR46124:SF2">
    <property type="entry name" value="D-AMINOACYL-TRNA DEACYLASE"/>
    <property type="match status" value="1"/>
</dbReference>
<dbReference type="EMBL" id="NQJD01000004">
    <property type="protein sequence ID" value="TAA75684.1"/>
    <property type="molecule type" value="Genomic_DNA"/>
</dbReference>
<feature type="binding site" evidence="4">
    <location>
        <position position="171"/>
    </location>
    <ligand>
        <name>a divalent metal cation</name>
        <dbReference type="ChEBI" id="CHEBI:60240"/>
        <label>2</label>
    </ligand>
</feature>
<comment type="caution">
    <text evidence="5">The sequence shown here is derived from an EMBL/GenBank/DDBJ whole genome shotgun (WGS) entry which is preliminary data.</text>
</comment>
<dbReference type="PROSITE" id="PS01091">
    <property type="entry name" value="TATD_3"/>
    <property type="match status" value="1"/>
</dbReference>
<dbReference type="PANTHER" id="PTHR46124">
    <property type="entry name" value="D-AMINOACYL-TRNA DEACYLASE"/>
    <property type="match status" value="1"/>
</dbReference>
<dbReference type="NCBIfam" id="TIGR00010">
    <property type="entry name" value="YchF/TatD family DNA exonuclease"/>
    <property type="match status" value="1"/>
</dbReference>
<accession>A0A521G3U0</accession>
<dbReference type="InterPro" id="IPR001130">
    <property type="entry name" value="TatD-like"/>
</dbReference>
<dbReference type="Gene3D" id="3.20.20.140">
    <property type="entry name" value="Metal-dependent hydrolases"/>
    <property type="match status" value="1"/>
</dbReference>
<evidence type="ECO:0000313" key="6">
    <source>
        <dbReference type="Proteomes" id="UP000316238"/>
    </source>
</evidence>
<dbReference type="PROSITE" id="PS01090">
    <property type="entry name" value="TATD_2"/>
    <property type="match status" value="1"/>
</dbReference>
<feature type="binding site" evidence="4">
    <location>
        <position position="146"/>
    </location>
    <ligand>
        <name>a divalent metal cation</name>
        <dbReference type="ChEBI" id="CHEBI:60240"/>
        <label>2</label>
    </ligand>
</feature>
<dbReference type="InterPro" id="IPR015991">
    <property type="entry name" value="TatD/YcfH-like"/>
</dbReference>
<feature type="binding site" evidence="4">
    <location>
        <position position="221"/>
    </location>
    <ligand>
        <name>a divalent metal cation</name>
        <dbReference type="ChEBI" id="CHEBI:60240"/>
        <label>1</label>
    </ligand>
</feature>
<dbReference type="GO" id="GO:0016788">
    <property type="term" value="F:hydrolase activity, acting on ester bonds"/>
    <property type="evidence" value="ECO:0007669"/>
    <property type="project" value="InterPro"/>
</dbReference>
<organism evidence="5 6">
    <name type="scientific">Candidatus Electronema aureum</name>
    <dbReference type="NCBI Taxonomy" id="2005002"/>
    <lineage>
        <taxon>Bacteria</taxon>
        <taxon>Pseudomonadati</taxon>
        <taxon>Thermodesulfobacteriota</taxon>
        <taxon>Desulfobulbia</taxon>
        <taxon>Desulfobulbales</taxon>
        <taxon>Desulfobulbaceae</taxon>
        <taxon>Candidatus Electronema</taxon>
    </lineage>
</organism>
<reference evidence="5" key="1">
    <citation type="submission" date="2017-07" db="EMBL/GenBank/DDBJ databases">
        <title>The cable genome - Insights into the physiology and evolution of filamentous bacteria capable of sulfide oxidation via long distance electron transfer.</title>
        <authorList>
            <person name="Thorup C."/>
            <person name="Bjerg J.T."/>
            <person name="Schreiber L."/>
            <person name="Nielsen L.P."/>
            <person name="Kjeldsen K.U."/>
            <person name="Boesen T."/>
            <person name="Boggild A."/>
            <person name="Meysman F."/>
            <person name="Geelhoed J."/>
            <person name="Schramm A."/>
        </authorList>
    </citation>
    <scope>NUCLEOTIDE SEQUENCE [LARGE SCALE GENOMIC DNA]</scope>
    <source>
        <strain evidence="5">GS</strain>
    </source>
</reference>
<feature type="binding site" evidence="4">
    <location>
        <position position="26"/>
    </location>
    <ligand>
        <name>a divalent metal cation</name>
        <dbReference type="ChEBI" id="CHEBI:60240"/>
        <label>1</label>
    </ligand>
</feature>
<dbReference type="InterPro" id="IPR018228">
    <property type="entry name" value="DNase_TatD-rel_CS"/>
</dbReference>
<feature type="binding site" evidence="4">
    <location>
        <position position="110"/>
    </location>
    <ligand>
        <name>a divalent metal cation</name>
        <dbReference type="ChEBI" id="CHEBI:60240"/>
        <label>1</label>
    </ligand>
</feature>
<dbReference type="CDD" id="cd01310">
    <property type="entry name" value="TatD_DNAse"/>
    <property type="match status" value="1"/>
</dbReference>
<evidence type="ECO:0000256" key="1">
    <source>
        <dbReference type="ARBA" id="ARBA00009275"/>
    </source>
</evidence>
<feature type="binding site" evidence="4">
    <location>
        <position position="24"/>
    </location>
    <ligand>
        <name>a divalent metal cation</name>
        <dbReference type="ChEBI" id="CHEBI:60240"/>
        <label>1</label>
    </ligand>
</feature>
<protein>
    <submittedName>
        <fullName evidence="5">TatD DNase family protein</fullName>
        <ecNumber evidence="5">3.1.21.-</ecNumber>
    </submittedName>
</protein>
<proteinExistence type="inferred from homology"/>
<evidence type="ECO:0000313" key="5">
    <source>
        <dbReference type="EMBL" id="TAA75684.1"/>
    </source>
</evidence>
<name>A0A521G3U0_9BACT</name>
<dbReference type="Proteomes" id="UP000316238">
    <property type="component" value="Unassembled WGS sequence"/>
</dbReference>
<evidence type="ECO:0000256" key="4">
    <source>
        <dbReference type="PIRSR" id="PIRSR005902-1"/>
    </source>
</evidence>
<evidence type="ECO:0000256" key="3">
    <source>
        <dbReference type="ARBA" id="ARBA00022801"/>
    </source>
</evidence>
<comment type="similarity">
    <text evidence="1">Belongs to the metallo-dependent hydrolases superfamily. TatD-type hydrolase family.</text>
</comment>
<gene>
    <name evidence="5" type="ORF">CDV28_10425</name>
</gene>
<dbReference type="InterPro" id="IPR032466">
    <property type="entry name" value="Metal_Hydrolase"/>
</dbReference>
<dbReference type="GO" id="GO:0004536">
    <property type="term" value="F:DNA nuclease activity"/>
    <property type="evidence" value="ECO:0007669"/>
    <property type="project" value="InterPro"/>
</dbReference>